<proteinExistence type="predicted"/>
<dbReference type="SUPFAM" id="SSF50965">
    <property type="entry name" value="Galactose oxidase, central domain"/>
    <property type="match status" value="1"/>
</dbReference>
<name>A0A0F8CRJ6_CERFI</name>
<keyword evidence="1" id="KW-0472">Membrane</keyword>
<dbReference type="Pfam" id="PF20843">
    <property type="entry name" value="Rax2_3"/>
    <property type="match status" value="1"/>
</dbReference>
<evidence type="ECO:0000256" key="2">
    <source>
        <dbReference type="SAM" id="SignalP"/>
    </source>
</evidence>
<dbReference type="Proteomes" id="UP000034841">
    <property type="component" value="Unassembled WGS sequence"/>
</dbReference>
<feature type="domain" description="Rax2-like C-terminal" evidence="3">
    <location>
        <begin position="98"/>
        <end position="225"/>
    </location>
</feature>
<dbReference type="AlphaFoldDB" id="A0A0F8CRJ6"/>
<evidence type="ECO:0000256" key="1">
    <source>
        <dbReference type="SAM" id="Phobius"/>
    </source>
</evidence>
<dbReference type="Pfam" id="PF12768">
    <property type="entry name" value="Rax2"/>
    <property type="match status" value="2"/>
</dbReference>
<feature type="chain" id="PRO_5018133601" evidence="2">
    <location>
        <begin position="38"/>
        <end position="1235"/>
    </location>
</feature>
<feature type="domain" description="Rax2-like C-terminal" evidence="3">
    <location>
        <begin position="905"/>
        <end position="1156"/>
    </location>
</feature>
<evidence type="ECO:0000259" key="3">
    <source>
        <dbReference type="Pfam" id="PF12768"/>
    </source>
</evidence>
<sequence length="1235" mass="130399">MKMSWSRRSHRSRALAMTTPTSLLSLSLASILSLASALEFSAVTQPNIDFSLLGRVGIAGDFSGISVYEYVGQNERPYSTNGSESIMAQLPNGVFTSLSTVDAVVRSMCQLSGSRSVMLGGDFTSLDGNKTHGLAIFDPSSGSITALDGLDGRVNSLLCEDDGVVYIGGNFKTNESMNALTWTNSSGFKNFEFAGFNGPVNSIVRSSNDHIIFGGAFTGLGNASLPTELDGQAINLSTANITAESTTSNSEFSDPTSIVCRTNDSTSGGWLLEDNTAGFWKAELGYTFRPTKLRLWNANANGRGSKTWRFTALPLNGILNMTYVDSSTGLNVSCTSECPLSNNASQTYQDFHFVNTVAFNAFRIDISEWYGSGGGLNGVQLFQDDITAYAIDDFNEPTCLIPSNTVSRSSTSGTWTSVSSGQSDSNYLSTSLNGTISSSDASVTFYPDIRETGNYTVNIYTPGCIQDNTCSTRGQVNITGIMTSDGETSFSTSLYQTNNYDKYDQIYFGYVDASRSDFRPSVTITPLDGQSVDTQTFVAQRVGFILINSTGGLNGLYDFNPNASAFDTSGFESSAINKLGSDFGIGSEVTSLDISGDTLFVSGNFSTSSAKNIVAIDVVSNNITNLNGGLDGSIAATHIEGSLLYAGGKFNSTANSASNLSNIAVFDIESQTWSALGAGVNGPVSYVVPMDINVMNRTTERVIAFTGSFNQCIAFDNYLATEADGLAVWVPSARNWIQNLEGFPLYNGFISASVNNVSDVGSLVAGSVTSSSLGAPGAVTLTDGTLGTFAVHVLNNTGGNASNSSLSKRANLENLKSSGVLAGTFFSSSNRNLSIFAGHFTAVSPNGSYVENLAMIDSENNDSMTGLGSGVDNSSVFSAVAVTDRLLLAGGRITGNVGGSDIGGLISYDLSIGEFTPNQPPPLTGTNMTVNSISVRPDSSQIFVGGSFSLAGSLPCPGVCIWDSEASQWNQPGITLKGEVSSMLWNSDNTLIVGGSLQVNETTSTSLAIYNVKSIAWDVFADSDTILPGPVSLMTAGSNDVSQIWVAGYSSSDGSIFLMKWTGEQWLSTAPTDMESGSVITSLQVFATTTKHESSETLEEKQVLVITGSINLRNFGPVSAVVFDGTGFDPYLLSLASGNNRGSISGIFVQNDSFFESNGGHMRLVFVVLIGMAISLGLILFIVAGGMLLDHIRKKREGYTPAPTAMFDRGSGLQRVPPQQLLEFLERGASTGPRA</sequence>
<keyword evidence="7" id="KW-1185">Reference proteome</keyword>
<dbReference type="OrthoDB" id="2503993at2759"/>
<feature type="signal peptide" evidence="2">
    <location>
        <begin position="1"/>
        <end position="37"/>
    </location>
</feature>
<keyword evidence="1" id="KW-1133">Transmembrane helix</keyword>
<dbReference type="InterPro" id="IPR048265">
    <property type="entry name" value="Rax2-like_third"/>
</dbReference>
<evidence type="ECO:0000313" key="7">
    <source>
        <dbReference type="Proteomes" id="UP000034841"/>
    </source>
</evidence>
<comment type="caution">
    <text evidence="6">The sequence shown here is derived from an EMBL/GenBank/DDBJ whole genome shotgun (WGS) entry which is preliminary data.</text>
</comment>
<evidence type="ECO:0000313" key="6">
    <source>
        <dbReference type="EMBL" id="KKF93382.1"/>
    </source>
</evidence>
<dbReference type="Gene3D" id="2.120.10.80">
    <property type="entry name" value="Kelch-type beta propeller"/>
    <property type="match status" value="1"/>
</dbReference>
<dbReference type="EMBL" id="LBBL01000248">
    <property type="protein sequence ID" value="KKF93382.1"/>
    <property type="molecule type" value="Genomic_DNA"/>
</dbReference>
<feature type="transmembrane region" description="Helical" evidence="1">
    <location>
        <begin position="1164"/>
        <end position="1189"/>
    </location>
</feature>
<reference evidence="6 7" key="1">
    <citation type="submission" date="2015-04" db="EMBL/GenBank/DDBJ databases">
        <title>Genome sequence of Ceratocystis platani, a major pathogen of plane trees.</title>
        <authorList>
            <person name="Belbahri L."/>
        </authorList>
    </citation>
    <scope>NUCLEOTIDE SEQUENCE [LARGE SCALE GENOMIC DNA]</scope>
    <source>
        <strain evidence="6 7">CFO</strain>
    </source>
</reference>
<accession>A0A0F8CRJ6</accession>
<dbReference type="InterPro" id="IPR024982">
    <property type="entry name" value="Rax2-like_C"/>
</dbReference>
<feature type="domain" description="Rax2-like third" evidence="5">
    <location>
        <begin position="388"/>
        <end position="546"/>
    </location>
</feature>
<keyword evidence="2" id="KW-0732">Signal</keyword>
<dbReference type="Pfam" id="PF20842">
    <property type="entry name" value="Rax2_2"/>
    <property type="match status" value="1"/>
</dbReference>
<dbReference type="InterPro" id="IPR048266">
    <property type="entry name" value="Rax2-like_second"/>
</dbReference>
<gene>
    <name evidence="6" type="primary">rax2</name>
    <name evidence="6" type="ORF">CFO_g4253</name>
</gene>
<organism evidence="6 7">
    <name type="scientific">Ceratocystis fimbriata f. sp. platani</name>
    <dbReference type="NCBI Taxonomy" id="88771"/>
    <lineage>
        <taxon>Eukaryota</taxon>
        <taxon>Fungi</taxon>
        <taxon>Dikarya</taxon>
        <taxon>Ascomycota</taxon>
        <taxon>Pezizomycotina</taxon>
        <taxon>Sordariomycetes</taxon>
        <taxon>Hypocreomycetidae</taxon>
        <taxon>Microascales</taxon>
        <taxon>Ceratocystidaceae</taxon>
        <taxon>Ceratocystis</taxon>
    </lineage>
</organism>
<dbReference type="InterPro" id="IPR011043">
    <property type="entry name" value="Gal_Oxase/kelch_b-propeller"/>
</dbReference>
<feature type="domain" description="Rax2-like second" evidence="4">
    <location>
        <begin position="230"/>
        <end position="376"/>
    </location>
</feature>
<dbReference type="PANTHER" id="PTHR31778:SF2">
    <property type="entry name" value="BUD SITE SELECTION PROTEIN RAX2"/>
    <property type="match status" value="1"/>
</dbReference>
<protein>
    <submittedName>
        <fullName evidence="6">Polarized growth protein rax2</fullName>
    </submittedName>
</protein>
<dbReference type="InterPro" id="IPR015915">
    <property type="entry name" value="Kelch-typ_b-propeller"/>
</dbReference>
<dbReference type="GO" id="GO:1902929">
    <property type="term" value="C:plasma membrane of growing cell tip"/>
    <property type="evidence" value="ECO:0007669"/>
    <property type="project" value="TreeGrafter"/>
</dbReference>
<evidence type="ECO:0000259" key="4">
    <source>
        <dbReference type="Pfam" id="PF20842"/>
    </source>
</evidence>
<keyword evidence="1" id="KW-0812">Transmembrane</keyword>
<dbReference type="PANTHER" id="PTHR31778">
    <property type="entry name" value="BUD SITE SELECTION PROTEIN RAX2"/>
    <property type="match status" value="1"/>
</dbReference>
<evidence type="ECO:0000259" key="5">
    <source>
        <dbReference type="Pfam" id="PF20843"/>
    </source>
</evidence>